<feature type="transmembrane region" description="Helical" evidence="4">
    <location>
        <begin position="31"/>
        <end position="51"/>
    </location>
</feature>
<reference evidence="6 7" key="1">
    <citation type="journal article" date="2014" name="Genome Biol. Evol.">
        <title>Acetic acid bacteria genomes reveal functional traits for adaptation to life in insect guts.</title>
        <authorList>
            <person name="Chouaia B."/>
            <person name="Gaiarsa S."/>
            <person name="Crotti E."/>
            <person name="Comandatore F."/>
            <person name="Degli Esposti M."/>
            <person name="Ricci I."/>
            <person name="Alma A."/>
            <person name="Favia G."/>
            <person name="Bandi C."/>
            <person name="Daffonchio D."/>
        </authorList>
    </citation>
    <scope>NUCLEOTIDE SEQUENCE [LARGE SCALE GENOMIC DNA]</scope>
    <source>
        <strain evidence="6 7">SF2.1</strain>
    </source>
</reference>
<dbReference type="GO" id="GO:0048038">
    <property type="term" value="F:quinone binding"/>
    <property type="evidence" value="ECO:0007669"/>
    <property type="project" value="InterPro"/>
</dbReference>
<evidence type="ECO:0000313" key="7">
    <source>
        <dbReference type="Proteomes" id="UP000027583"/>
    </source>
</evidence>
<reference evidence="6 7" key="2">
    <citation type="journal article" date="2014" name="PLoS ONE">
        <title>Evolution of mitochondria reconstructed from the energy metabolism of living bacteria.</title>
        <authorList>
            <person name="Degli Esposti M."/>
            <person name="Chouaia B."/>
            <person name="Comandatore F."/>
            <person name="Crotti E."/>
            <person name="Sassera D."/>
            <person name="Lievens P.M."/>
            <person name="Daffonchio D."/>
            <person name="Bandi C."/>
        </authorList>
    </citation>
    <scope>NUCLEOTIDE SEQUENCE [LARGE SCALE GENOMIC DNA]</scope>
    <source>
        <strain evidence="6 7">SF2.1</strain>
    </source>
</reference>
<dbReference type="PANTHER" id="PTHR32303:SF4">
    <property type="entry name" value="QUINOPROTEIN GLUCOSE DEHYDROGENASE"/>
    <property type="match status" value="1"/>
</dbReference>
<dbReference type="AlphaFoldDB" id="A0A060QHA4"/>
<evidence type="ECO:0000256" key="4">
    <source>
        <dbReference type="SAM" id="Phobius"/>
    </source>
</evidence>
<feature type="transmembrane region" description="Helical" evidence="4">
    <location>
        <begin position="7"/>
        <end position="25"/>
    </location>
</feature>
<dbReference type="GO" id="GO:0016020">
    <property type="term" value="C:membrane"/>
    <property type="evidence" value="ECO:0007669"/>
    <property type="project" value="InterPro"/>
</dbReference>
<dbReference type="InterPro" id="IPR018391">
    <property type="entry name" value="PQQ_b-propeller_rpt"/>
</dbReference>
<gene>
    <name evidence="6" type="ORF">ASAP_0571</name>
</gene>
<evidence type="ECO:0000256" key="2">
    <source>
        <dbReference type="ARBA" id="ARBA00008156"/>
    </source>
</evidence>
<dbReference type="SUPFAM" id="SSF50998">
    <property type="entry name" value="Quinoprotein alcohol dehydrogenase-like"/>
    <property type="match status" value="1"/>
</dbReference>
<dbReference type="RefSeq" id="WP_035443962.1">
    <property type="nucleotide sequence ID" value="NZ_CBLX010000004.1"/>
</dbReference>
<feature type="transmembrane region" description="Helical" evidence="4">
    <location>
        <begin position="127"/>
        <end position="148"/>
    </location>
</feature>
<dbReference type="EMBL" id="CBLX010000004">
    <property type="protein sequence ID" value="CDG38616.1"/>
    <property type="molecule type" value="Genomic_DNA"/>
</dbReference>
<dbReference type="CDD" id="cd10280">
    <property type="entry name" value="PQQ_mGDH"/>
    <property type="match status" value="1"/>
</dbReference>
<dbReference type="Pfam" id="PF01011">
    <property type="entry name" value="PQQ"/>
    <property type="match status" value="1"/>
</dbReference>
<dbReference type="PANTHER" id="PTHR32303">
    <property type="entry name" value="QUINOPROTEIN ALCOHOL DEHYDROGENASE (CYTOCHROME C)"/>
    <property type="match status" value="1"/>
</dbReference>
<dbReference type="InterPro" id="IPR011047">
    <property type="entry name" value="Quinoprotein_ADH-like_sf"/>
</dbReference>
<dbReference type="Proteomes" id="UP000027583">
    <property type="component" value="Unassembled WGS sequence"/>
</dbReference>
<feature type="domain" description="Pyrrolo-quinoline quinone repeat" evidence="5">
    <location>
        <begin position="176"/>
        <end position="819"/>
    </location>
</feature>
<keyword evidence="4" id="KW-1133">Transmembrane helix</keyword>
<dbReference type="GO" id="GO:0008876">
    <property type="term" value="F:quinoprotein glucose dehydrogenase activity"/>
    <property type="evidence" value="ECO:0007669"/>
    <property type="project" value="UniProtKB-EC"/>
</dbReference>
<comment type="caution">
    <text evidence="6">The sequence shown here is derived from an EMBL/GenBank/DDBJ whole genome shotgun (WGS) entry which is preliminary data.</text>
</comment>
<evidence type="ECO:0000256" key="3">
    <source>
        <dbReference type="ARBA" id="ARBA00023002"/>
    </source>
</evidence>
<dbReference type="eggNOG" id="COG4993">
    <property type="taxonomic scope" value="Bacteria"/>
</dbReference>
<keyword evidence="4" id="KW-0812">Transmembrane</keyword>
<dbReference type="EC" id="1.1.5.2" evidence="6"/>
<feature type="transmembrane region" description="Helical" evidence="4">
    <location>
        <begin position="58"/>
        <end position="76"/>
    </location>
</feature>
<sequence length="848" mass="90818">MSSSIRVLSFFVGLVIGLLGVGLTLGGIDLAWLGGSWAYILLGLMMAFVGFAVMARKAIALPVSILLSLVAAGWAFSEVGDVFWLVVPRVVVFIALPIVVGLLAPGFGASSRSGEKGALRSSAVPRAWGFGIASLYAIIFCGISLGMFQPHAEVTGNAADAPKPDTALGQQNGNDWPAWGRNLTGDRFAPYVQINAGNVSDLKLAWSFHTGDLAIDGAEYQVTPLKIADTLYLCTPLNKVIALDPVTGKEKWRFDPHMQVTRGNKGWKRCRGVSYADMTTMSLLAPDAKAFGPQDVADTTTAPSAAGAAASADTAPAASVLPAAPAPIDASAPCARRIVSTTNDARLFELDAATGALCQDFGDHGMVNLLEGLGPTAPGSYYLTSAPLVADGVIMVGGKINDNMTVGEPSGVIRGYDVRTGRLVWAWDASRGNRDSRPLPAGQIYAPETPNFWGTASYDPKLGLAFIPMGNQTPDFWTGNRHPYSDEYNDTILALNLRTGQEHWHFRTANNDMFDYDVTSQPILYDLPGANGETVPVVVGLTKRSQIFVLDRRTGKPVVKVTDRKVATDGMPGQRISPVQPYSDLSIGVAPLKESDMWGATIFDQLYCRIAFKKMRWEGEWTPLSDKQKTLIWPGYYGGSNWGGGALDPQTGVLVVNDIRMAMWGQFIKREDAAHAGLVPSTEGEYSEQLGTPWGVERSMFVSPMGAPCFKPPYGSLTAIDLKTQKTLWQVPVGSIQDAAIHGVFGQKGIIPHIYVPVGMPTMGGPLLTGGDLAFFHGSLDNYLRAFDLKSGKEVWRQRLPVGGQGTPMSYVQNGKQYVLVVVGGATRTGTNANKGDYVLSYALPSAP</sequence>
<keyword evidence="4" id="KW-0472">Membrane</keyword>
<feature type="transmembrane region" description="Helical" evidence="4">
    <location>
        <begin position="82"/>
        <end position="107"/>
    </location>
</feature>
<protein>
    <submittedName>
        <fullName evidence="6">Glucose dehydrogenase, PQQ-dependent</fullName>
        <ecNumber evidence="6">1.1.5.2</ecNumber>
    </submittedName>
</protein>
<comment type="similarity">
    <text evidence="2">Belongs to the bacterial PQQ dehydrogenase family.</text>
</comment>
<dbReference type="InterPro" id="IPR002372">
    <property type="entry name" value="PQQ_rpt_dom"/>
</dbReference>
<proteinExistence type="inferred from homology"/>
<evidence type="ECO:0000256" key="1">
    <source>
        <dbReference type="ARBA" id="ARBA00001931"/>
    </source>
</evidence>
<accession>A0A060QHA4</accession>
<dbReference type="Gene3D" id="2.140.10.10">
    <property type="entry name" value="Quinoprotein alcohol dehydrogenase-like superfamily"/>
    <property type="match status" value="3"/>
</dbReference>
<evidence type="ECO:0000313" key="6">
    <source>
        <dbReference type="EMBL" id="CDG38616.1"/>
    </source>
</evidence>
<comment type="cofactor">
    <cofactor evidence="1">
        <name>pyrroloquinoline quinone</name>
        <dbReference type="ChEBI" id="CHEBI:58442"/>
    </cofactor>
</comment>
<keyword evidence="3 6" id="KW-0560">Oxidoreductase</keyword>
<organism evidence="6 7">
    <name type="scientific">Asaia bogorensis</name>
    <dbReference type="NCBI Taxonomy" id="91915"/>
    <lineage>
        <taxon>Bacteria</taxon>
        <taxon>Pseudomonadati</taxon>
        <taxon>Pseudomonadota</taxon>
        <taxon>Alphaproteobacteria</taxon>
        <taxon>Acetobacterales</taxon>
        <taxon>Acetobacteraceae</taxon>
        <taxon>Asaia</taxon>
    </lineage>
</organism>
<dbReference type="SMART" id="SM00564">
    <property type="entry name" value="PQQ"/>
    <property type="match status" value="5"/>
</dbReference>
<evidence type="ECO:0000259" key="5">
    <source>
        <dbReference type="Pfam" id="PF01011"/>
    </source>
</evidence>
<dbReference type="NCBIfam" id="TIGR03074">
    <property type="entry name" value="PQQ_membr_DH"/>
    <property type="match status" value="1"/>
</dbReference>
<dbReference type="InterPro" id="IPR017511">
    <property type="entry name" value="PQQ_mDH"/>
</dbReference>
<name>A0A060QHA4_9PROT</name>